<sequence length="302" mass="32791">MARRDDGGLHRARADREDALRAPLQAVVLTPRASFCLPAGARRARRPPVSSKGDAMKKMLPLAAAGALFAPAGAHADPPFTSDDANTQGDGNWQYELNVERTSKQPDIGRQQLWNTTLTRGVGERVDLYVQAPYTHVQTRSDEDGSGFGDVEIGAKWRVLERGPLSIAVKPRFTMPTGNDARGLGNARANAGATLLAQYDVARFQLLANAGLMYQPNRQDSLASIWQASGAIIYRATDKLRLGVDIGISRNPERGAGANPAYVIAGAIYTPRGWLDVDVGYRRGLNDQIYDHALMAGITVRW</sequence>
<protein>
    <recommendedName>
        <fullName evidence="3">Transporter</fullName>
    </recommendedName>
</protein>
<name>Q2T5D4_BURTA</name>
<dbReference type="AlphaFoldDB" id="Q2T5D4"/>
<evidence type="ECO:0000313" key="1">
    <source>
        <dbReference type="EMBL" id="ABC34112.1"/>
    </source>
</evidence>
<proteinExistence type="predicted"/>
<organism evidence="1 2">
    <name type="scientific">Burkholderia thailandensis (strain ATCC 700388 / DSM 13276 / CCUG 48851 / CIP 106301 / E264)</name>
    <dbReference type="NCBI Taxonomy" id="271848"/>
    <lineage>
        <taxon>Bacteria</taxon>
        <taxon>Pseudomonadati</taxon>
        <taxon>Pseudomonadota</taxon>
        <taxon>Betaproteobacteria</taxon>
        <taxon>Burkholderiales</taxon>
        <taxon>Burkholderiaceae</taxon>
        <taxon>Burkholderia</taxon>
        <taxon>pseudomallei group</taxon>
    </lineage>
</organism>
<gene>
    <name evidence="1" type="ordered locus">BTH_II1419</name>
</gene>
<evidence type="ECO:0008006" key="3">
    <source>
        <dbReference type="Google" id="ProtNLM"/>
    </source>
</evidence>
<dbReference type="EMBL" id="CP000085">
    <property type="protein sequence ID" value="ABC34112.1"/>
    <property type="molecule type" value="Genomic_DNA"/>
</dbReference>
<evidence type="ECO:0000313" key="2">
    <source>
        <dbReference type="Proteomes" id="UP000001930"/>
    </source>
</evidence>
<dbReference type="Proteomes" id="UP000001930">
    <property type="component" value="Chromosome II"/>
</dbReference>
<keyword evidence="2" id="KW-1185">Reference proteome</keyword>
<dbReference type="Pfam" id="PF13557">
    <property type="entry name" value="Phenol_MetA_deg"/>
    <property type="match status" value="1"/>
</dbReference>
<reference evidence="1 2" key="1">
    <citation type="journal article" date="2005" name="BMC Genomics">
        <title>Bacterial genome adaptation to niches: divergence of the potential virulence genes in three Burkholderia species of different survival strategies.</title>
        <authorList>
            <person name="Kim H.S."/>
            <person name="Schell M.A."/>
            <person name="Yu Y."/>
            <person name="Ulrich R.L."/>
            <person name="Sarria S.H."/>
            <person name="Nierman W.C."/>
            <person name="DeShazer D."/>
        </authorList>
    </citation>
    <scope>NUCLEOTIDE SEQUENCE [LARGE SCALE GENOMIC DNA]</scope>
    <source>
        <strain evidence="2">ATCC 700388 / DSM 13276 / CCUG 48851 / CIP 106301 / E264</strain>
    </source>
</reference>
<accession>Q2T5D4</accession>
<dbReference type="KEGG" id="bte:BTH_II1419"/>
<dbReference type="InterPro" id="IPR025737">
    <property type="entry name" value="FApF"/>
</dbReference>
<dbReference type="HOGENOM" id="CLU_066445_1_0_4"/>